<evidence type="ECO:0000313" key="2">
    <source>
        <dbReference type="Proteomes" id="UP001420932"/>
    </source>
</evidence>
<gene>
    <name evidence="1" type="ORF">Syun_019935</name>
</gene>
<dbReference type="AlphaFoldDB" id="A0AAP0NX45"/>
<sequence length="64" mass="7408">MPTGFTVGDGPKCIPTRYFLRYVQRSRLICVLHKEANLPHHLGCKFQRILWILMGQALLPPYIV</sequence>
<accession>A0AAP0NX45</accession>
<proteinExistence type="predicted"/>
<organism evidence="1 2">
    <name type="scientific">Stephania yunnanensis</name>
    <dbReference type="NCBI Taxonomy" id="152371"/>
    <lineage>
        <taxon>Eukaryota</taxon>
        <taxon>Viridiplantae</taxon>
        <taxon>Streptophyta</taxon>
        <taxon>Embryophyta</taxon>
        <taxon>Tracheophyta</taxon>
        <taxon>Spermatophyta</taxon>
        <taxon>Magnoliopsida</taxon>
        <taxon>Ranunculales</taxon>
        <taxon>Menispermaceae</taxon>
        <taxon>Menispermoideae</taxon>
        <taxon>Cissampelideae</taxon>
        <taxon>Stephania</taxon>
    </lineage>
</organism>
<name>A0AAP0NX45_9MAGN</name>
<evidence type="ECO:0000313" key="1">
    <source>
        <dbReference type="EMBL" id="KAK9122318.1"/>
    </source>
</evidence>
<protein>
    <submittedName>
        <fullName evidence="1">Uncharacterized protein</fullName>
    </submittedName>
</protein>
<dbReference type="Proteomes" id="UP001420932">
    <property type="component" value="Unassembled WGS sequence"/>
</dbReference>
<keyword evidence="2" id="KW-1185">Reference proteome</keyword>
<reference evidence="1 2" key="1">
    <citation type="submission" date="2024-01" db="EMBL/GenBank/DDBJ databases">
        <title>Genome assemblies of Stephania.</title>
        <authorList>
            <person name="Yang L."/>
        </authorList>
    </citation>
    <scope>NUCLEOTIDE SEQUENCE [LARGE SCALE GENOMIC DNA]</scope>
    <source>
        <strain evidence="1">YNDBR</strain>
        <tissue evidence="1">Leaf</tissue>
    </source>
</reference>
<comment type="caution">
    <text evidence="1">The sequence shown here is derived from an EMBL/GenBank/DDBJ whole genome shotgun (WGS) entry which is preliminary data.</text>
</comment>
<dbReference type="EMBL" id="JBBNAF010000008">
    <property type="protein sequence ID" value="KAK9122318.1"/>
    <property type="molecule type" value="Genomic_DNA"/>
</dbReference>